<keyword evidence="3" id="KW-1185">Reference proteome</keyword>
<evidence type="ECO:0000256" key="1">
    <source>
        <dbReference type="SAM" id="Phobius"/>
    </source>
</evidence>
<name>A0ABR4DRW5_9PEZI</name>
<reference evidence="2 3" key="1">
    <citation type="submission" date="2024-03" db="EMBL/GenBank/DDBJ databases">
        <title>A high-quality draft genome sequence of Diaporthe vaccinii, a causative agent of upright dieback and viscid rot disease in cranberry plants.</title>
        <authorList>
            <person name="Sarrasin M."/>
            <person name="Lang B.F."/>
            <person name="Burger G."/>
        </authorList>
    </citation>
    <scope>NUCLEOTIDE SEQUENCE [LARGE SCALE GENOMIC DNA]</scope>
    <source>
        <strain evidence="2 3">IS7</strain>
    </source>
</reference>
<keyword evidence="1" id="KW-0472">Membrane</keyword>
<keyword evidence="1" id="KW-1133">Transmembrane helix</keyword>
<organism evidence="2 3">
    <name type="scientific">Diaporthe vaccinii</name>
    <dbReference type="NCBI Taxonomy" id="105482"/>
    <lineage>
        <taxon>Eukaryota</taxon>
        <taxon>Fungi</taxon>
        <taxon>Dikarya</taxon>
        <taxon>Ascomycota</taxon>
        <taxon>Pezizomycotina</taxon>
        <taxon>Sordariomycetes</taxon>
        <taxon>Sordariomycetidae</taxon>
        <taxon>Diaporthales</taxon>
        <taxon>Diaporthaceae</taxon>
        <taxon>Diaporthe</taxon>
        <taxon>Diaporthe eres species complex</taxon>
    </lineage>
</organism>
<evidence type="ECO:0000313" key="2">
    <source>
        <dbReference type="EMBL" id="KAL2273078.1"/>
    </source>
</evidence>
<proteinExistence type="predicted"/>
<dbReference type="Proteomes" id="UP001600888">
    <property type="component" value="Unassembled WGS sequence"/>
</dbReference>
<comment type="caution">
    <text evidence="2">The sequence shown here is derived from an EMBL/GenBank/DDBJ whole genome shotgun (WGS) entry which is preliminary data.</text>
</comment>
<keyword evidence="1" id="KW-0812">Transmembrane</keyword>
<sequence>MRARQKARDINYSAHSLETTPLRASYKEYERLFRHQQPPLQNCSPSSLRRLENVCRSFYEWKGPIYEKLRASEFKEKAWDHTTSAFKAIEAGLEMSGHERNLYGARPNFEYAYTFPHMLALTSFSNLEDKHQLIVKVPNLVAPALDLFQTFFHVSTATDSALFAPRRGLDRRDQTKRVLNPHTGPGTMVRAGTAFRMLILEGYPTDTRLDAVASNHSILPNPQAHHDLLDLAFPATTMPIQPLQPLVGIILVPAVRGDSAEGFSRTGHPCAILLERAGLFVDGDVTQRTRYQAVRDGEPDNAGPDDGDFWGYGMGAVSLAEILGENHRKNPQQPGMRVSNLQGIQDTLCHMHMERVKGFGPVTKGRVVAWKILCALISMCALKSMFALILCLYALISCFSLKSVYALISARL</sequence>
<accession>A0ABR4DRW5</accession>
<protein>
    <submittedName>
        <fullName evidence="2">Uncharacterized protein</fullName>
    </submittedName>
</protein>
<dbReference type="EMBL" id="JBAWTH010000201">
    <property type="protein sequence ID" value="KAL2273078.1"/>
    <property type="molecule type" value="Genomic_DNA"/>
</dbReference>
<gene>
    <name evidence="2" type="ORF">FJTKL_05598</name>
</gene>
<evidence type="ECO:0000313" key="3">
    <source>
        <dbReference type="Proteomes" id="UP001600888"/>
    </source>
</evidence>
<feature type="transmembrane region" description="Helical" evidence="1">
    <location>
        <begin position="385"/>
        <end position="408"/>
    </location>
</feature>